<protein>
    <submittedName>
        <fullName evidence="1">Phosphotransferase enzyme family protein-like protein</fullName>
    </submittedName>
</protein>
<organism evidence="1 2">
    <name type="scientific">Massarina eburnea CBS 473.64</name>
    <dbReference type="NCBI Taxonomy" id="1395130"/>
    <lineage>
        <taxon>Eukaryota</taxon>
        <taxon>Fungi</taxon>
        <taxon>Dikarya</taxon>
        <taxon>Ascomycota</taxon>
        <taxon>Pezizomycotina</taxon>
        <taxon>Dothideomycetes</taxon>
        <taxon>Pleosporomycetidae</taxon>
        <taxon>Pleosporales</taxon>
        <taxon>Massarineae</taxon>
        <taxon>Massarinaceae</taxon>
        <taxon>Massarina</taxon>
    </lineage>
</organism>
<evidence type="ECO:0000313" key="2">
    <source>
        <dbReference type="Proteomes" id="UP000799753"/>
    </source>
</evidence>
<dbReference type="PANTHER" id="PTHR21310:SF37">
    <property type="entry name" value="AMINOGLYCOSIDE PHOSPHOTRANSFERASE DOMAIN-CONTAINING PROTEIN"/>
    <property type="match status" value="1"/>
</dbReference>
<dbReference type="AlphaFoldDB" id="A0A6A6S8M1"/>
<keyword evidence="2" id="KW-1185">Reference proteome</keyword>
<dbReference type="Proteomes" id="UP000799753">
    <property type="component" value="Unassembled WGS sequence"/>
</dbReference>
<dbReference type="InterPro" id="IPR011009">
    <property type="entry name" value="Kinase-like_dom_sf"/>
</dbReference>
<name>A0A6A6S8M1_9PLEO</name>
<keyword evidence="1" id="KW-0808">Transferase</keyword>
<evidence type="ECO:0000313" key="1">
    <source>
        <dbReference type="EMBL" id="KAF2644206.1"/>
    </source>
</evidence>
<gene>
    <name evidence="1" type="ORF">P280DRAFT_537998</name>
</gene>
<dbReference type="PANTHER" id="PTHR21310">
    <property type="entry name" value="AMINOGLYCOSIDE PHOSPHOTRANSFERASE-RELATED-RELATED"/>
    <property type="match status" value="1"/>
</dbReference>
<reference evidence="1" key="1">
    <citation type="journal article" date="2020" name="Stud. Mycol.">
        <title>101 Dothideomycetes genomes: a test case for predicting lifestyles and emergence of pathogens.</title>
        <authorList>
            <person name="Haridas S."/>
            <person name="Albert R."/>
            <person name="Binder M."/>
            <person name="Bloem J."/>
            <person name="Labutti K."/>
            <person name="Salamov A."/>
            <person name="Andreopoulos B."/>
            <person name="Baker S."/>
            <person name="Barry K."/>
            <person name="Bills G."/>
            <person name="Bluhm B."/>
            <person name="Cannon C."/>
            <person name="Castanera R."/>
            <person name="Culley D."/>
            <person name="Daum C."/>
            <person name="Ezra D."/>
            <person name="Gonzalez J."/>
            <person name="Henrissat B."/>
            <person name="Kuo A."/>
            <person name="Liang C."/>
            <person name="Lipzen A."/>
            <person name="Lutzoni F."/>
            <person name="Magnuson J."/>
            <person name="Mondo S."/>
            <person name="Nolan M."/>
            <person name="Ohm R."/>
            <person name="Pangilinan J."/>
            <person name="Park H.-J."/>
            <person name="Ramirez L."/>
            <person name="Alfaro M."/>
            <person name="Sun H."/>
            <person name="Tritt A."/>
            <person name="Yoshinaga Y."/>
            <person name="Zwiers L.-H."/>
            <person name="Turgeon B."/>
            <person name="Goodwin S."/>
            <person name="Spatafora J."/>
            <person name="Crous P."/>
            <person name="Grigoriev I."/>
        </authorList>
    </citation>
    <scope>NUCLEOTIDE SEQUENCE</scope>
    <source>
        <strain evidence="1">CBS 473.64</strain>
    </source>
</reference>
<dbReference type="OrthoDB" id="5412996at2759"/>
<proteinExistence type="predicted"/>
<dbReference type="GO" id="GO:0016740">
    <property type="term" value="F:transferase activity"/>
    <property type="evidence" value="ECO:0007669"/>
    <property type="project" value="UniProtKB-KW"/>
</dbReference>
<dbReference type="EMBL" id="MU006779">
    <property type="protein sequence ID" value="KAF2644206.1"/>
    <property type="molecule type" value="Genomic_DNA"/>
</dbReference>
<accession>A0A6A6S8M1</accession>
<sequence>MTTFDELAEKIGDDQWNEWKTQVLGAQEEISAFVASRRPGRGAEVLDWFQGSFNFCLQIMYSDGTPDVIIRFPGPGRTTFRDEKVVNEVQVIQFLQENTTIPVPRLISWGLTEDSPQQFGPFMISEFVEGVHLSDILGDPANKKQIYLNPRISGDILDNVFSQIADIMLQLYDFNFDHIGAISKASSTGSWSVTRRPLTYSMNELATTTFYPVDKFPTAPFTSASDYFQSLISEQMTHLWTQRNLCSSPVEAHNRYISRHLFAQTVDKHHCINNTGPFKLFCDDLRPQNILVDPNTLRITAVLDLEFTNAMPSQYASEPPWWLLLVGPDSYLLRDRTIAEFVDAYEPRLEQFLRAMERVEVGRRGLEGEKALSCLMRESWGTKRFWFNYAGRKPFDVEVFFDWCLKEGGGGGVEALGEEVREGLVRFVEVKMEQLKAYDEECAKVMG</sequence>
<dbReference type="SUPFAM" id="SSF56112">
    <property type="entry name" value="Protein kinase-like (PK-like)"/>
    <property type="match status" value="1"/>
</dbReference>
<dbReference type="InterPro" id="IPR051678">
    <property type="entry name" value="AGP_Transferase"/>
</dbReference>